<dbReference type="Proteomes" id="UP000033451">
    <property type="component" value="Unassembled WGS sequence"/>
</dbReference>
<dbReference type="Gene3D" id="1.10.10.10">
    <property type="entry name" value="Winged helix-like DNA-binding domain superfamily/Winged helix DNA-binding domain"/>
    <property type="match status" value="1"/>
</dbReference>
<dbReference type="SMART" id="SM00346">
    <property type="entry name" value="HTH_ICLR"/>
    <property type="match status" value="1"/>
</dbReference>
<dbReference type="Gene3D" id="3.30.450.40">
    <property type="match status" value="1"/>
</dbReference>
<dbReference type="OrthoDB" id="4068713at2"/>
<dbReference type="InterPro" id="IPR014757">
    <property type="entry name" value="Tscrpt_reg_IclR_C"/>
</dbReference>
<dbReference type="InterPro" id="IPR029016">
    <property type="entry name" value="GAF-like_dom_sf"/>
</dbReference>
<evidence type="ECO:0000313" key="7">
    <source>
        <dbReference type="Proteomes" id="UP000033451"/>
    </source>
</evidence>
<dbReference type="GO" id="GO:0045892">
    <property type="term" value="P:negative regulation of DNA-templated transcription"/>
    <property type="evidence" value="ECO:0007669"/>
    <property type="project" value="TreeGrafter"/>
</dbReference>
<dbReference type="PATRIC" id="fig|400772.4.peg.489"/>
<keyword evidence="7" id="KW-1185">Reference proteome</keyword>
<dbReference type="RefSeq" id="WP_045246361.1">
    <property type="nucleotide sequence ID" value="NZ_JYIY01000055.1"/>
</dbReference>
<dbReference type="SUPFAM" id="SSF46785">
    <property type="entry name" value="Winged helix' DNA-binding domain"/>
    <property type="match status" value="1"/>
</dbReference>
<feature type="domain" description="HTH iclR-type" evidence="4">
    <location>
        <begin position="3"/>
        <end position="64"/>
    </location>
</feature>
<dbReference type="STRING" id="400772.RR49_00459"/>
<keyword evidence="2" id="KW-0238">DNA-binding</keyword>
<evidence type="ECO:0000313" key="6">
    <source>
        <dbReference type="EMBL" id="KJL39548.1"/>
    </source>
</evidence>
<dbReference type="InterPro" id="IPR050707">
    <property type="entry name" value="HTH_MetabolicPath_Reg"/>
</dbReference>
<dbReference type="PANTHER" id="PTHR30136:SF24">
    <property type="entry name" value="HTH-TYPE TRANSCRIPTIONAL REPRESSOR ALLR"/>
    <property type="match status" value="1"/>
</dbReference>
<sequence length="252" mass="26825">MTETVFGRVTRLLAAFDEDEPSLPVAVLAARADIPLSSAHRLVASLVAEGWLVAVGEARYAIGTRLWELGELSPVAVRLREVALPHMVRLYEATGENVHLAVLDVDVPPERAEIVFAGRITGRASVPTLGREGGRHPLHTTGVGKAILLGRDEAWLDRYLAVPLLPETSRSITDPEALRADLARARARGWASTHGEMTLGNISVAAPLAPLTGLPPAAIGVVAHAGDALEKRLAPMVTQAARELSRALRPDA</sequence>
<dbReference type="InterPro" id="IPR005471">
    <property type="entry name" value="Tscrpt_reg_IclR_N"/>
</dbReference>
<dbReference type="Pfam" id="PF09339">
    <property type="entry name" value="HTH_IclR"/>
    <property type="match status" value="1"/>
</dbReference>
<evidence type="ECO:0000259" key="5">
    <source>
        <dbReference type="PROSITE" id="PS51078"/>
    </source>
</evidence>
<accession>A0A0F0M047</accession>
<keyword evidence="1" id="KW-0805">Transcription regulation</keyword>
<dbReference type="PANTHER" id="PTHR30136">
    <property type="entry name" value="HELIX-TURN-HELIX TRANSCRIPTIONAL REGULATOR, ICLR FAMILY"/>
    <property type="match status" value="1"/>
</dbReference>
<dbReference type="GO" id="GO:0003677">
    <property type="term" value="F:DNA binding"/>
    <property type="evidence" value="ECO:0007669"/>
    <property type="project" value="UniProtKB-KW"/>
</dbReference>
<reference evidence="6 7" key="1">
    <citation type="submission" date="2015-02" db="EMBL/GenBank/DDBJ databases">
        <title>Draft genome sequences of ten Microbacterium spp. with emphasis on heavy metal contaminated environments.</title>
        <authorList>
            <person name="Corretto E."/>
        </authorList>
    </citation>
    <scope>NUCLEOTIDE SEQUENCE [LARGE SCALE GENOMIC DNA]</scope>
    <source>
        <strain evidence="6 7">DSM 18659</strain>
    </source>
</reference>
<dbReference type="PROSITE" id="PS51077">
    <property type="entry name" value="HTH_ICLR"/>
    <property type="match status" value="1"/>
</dbReference>
<dbReference type="InterPro" id="IPR036388">
    <property type="entry name" value="WH-like_DNA-bd_sf"/>
</dbReference>
<dbReference type="GO" id="GO:0003700">
    <property type="term" value="F:DNA-binding transcription factor activity"/>
    <property type="evidence" value="ECO:0007669"/>
    <property type="project" value="TreeGrafter"/>
</dbReference>
<gene>
    <name evidence="6" type="primary">pcaR_2</name>
    <name evidence="6" type="ORF">RR49_00459</name>
</gene>
<evidence type="ECO:0000256" key="3">
    <source>
        <dbReference type="ARBA" id="ARBA00023163"/>
    </source>
</evidence>
<keyword evidence="3" id="KW-0804">Transcription</keyword>
<dbReference type="SUPFAM" id="SSF55781">
    <property type="entry name" value="GAF domain-like"/>
    <property type="match status" value="1"/>
</dbReference>
<proteinExistence type="predicted"/>
<dbReference type="Pfam" id="PF01614">
    <property type="entry name" value="IclR_C"/>
    <property type="match status" value="1"/>
</dbReference>
<name>A0A0F0M047_9MICO</name>
<protein>
    <submittedName>
        <fullName evidence="6">Pca regulon regulatory protein</fullName>
    </submittedName>
</protein>
<dbReference type="InterPro" id="IPR036390">
    <property type="entry name" value="WH_DNA-bd_sf"/>
</dbReference>
<dbReference type="EMBL" id="JYIY01000055">
    <property type="protein sequence ID" value="KJL39548.1"/>
    <property type="molecule type" value="Genomic_DNA"/>
</dbReference>
<evidence type="ECO:0000256" key="1">
    <source>
        <dbReference type="ARBA" id="ARBA00023015"/>
    </source>
</evidence>
<dbReference type="AlphaFoldDB" id="A0A0F0M047"/>
<evidence type="ECO:0000256" key="2">
    <source>
        <dbReference type="ARBA" id="ARBA00023125"/>
    </source>
</evidence>
<evidence type="ECO:0000259" key="4">
    <source>
        <dbReference type="PROSITE" id="PS51077"/>
    </source>
</evidence>
<organism evidence="6 7">
    <name type="scientific">Microbacterium ginsengisoli</name>
    <dbReference type="NCBI Taxonomy" id="400772"/>
    <lineage>
        <taxon>Bacteria</taxon>
        <taxon>Bacillati</taxon>
        <taxon>Actinomycetota</taxon>
        <taxon>Actinomycetes</taxon>
        <taxon>Micrococcales</taxon>
        <taxon>Microbacteriaceae</taxon>
        <taxon>Microbacterium</taxon>
    </lineage>
</organism>
<comment type="caution">
    <text evidence="6">The sequence shown here is derived from an EMBL/GenBank/DDBJ whole genome shotgun (WGS) entry which is preliminary data.</text>
</comment>
<feature type="domain" description="IclR-ED" evidence="5">
    <location>
        <begin position="65"/>
        <end position="250"/>
    </location>
</feature>
<dbReference type="PROSITE" id="PS51078">
    <property type="entry name" value="ICLR_ED"/>
    <property type="match status" value="1"/>
</dbReference>